<dbReference type="STRING" id="465721.ACG33_10075"/>
<dbReference type="KEGG" id="sdf:ACG33_10075"/>
<evidence type="ECO:0000259" key="3">
    <source>
        <dbReference type="Pfam" id="PF09940"/>
    </source>
</evidence>
<dbReference type="PATRIC" id="fig|465721.4.peg.2139"/>
<evidence type="ECO:0000256" key="1">
    <source>
        <dbReference type="PIRSR" id="PIRSR015244-50"/>
    </source>
</evidence>
<dbReference type="AlphaFoldDB" id="A0A127FAI8"/>
<feature type="domain" description="DUF2172" evidence="3">
    <location>
        <begin position="62"/>
        <end position="153"/>
    </location>
</feature>
<dbReference type="EMBL" id="CP011971">
    <property type="protein sequence ID" value="AMN47437.1"/>
    <property type="molecule type" value="Genomic_DNA"/>
</dbReference>
<reference evidence="6 7" key="1">
    <citation type="submission" date="2015-06" db="EMBL/GenBank/DDBJ databases">
        <title>A Comprehensive Approach to Explore the Metabolic and Phylogenetic Diversity of Bacterial Steroid Degradation in the Environment: Testosterone as an Example.</title>
        <authorList>
            <person name="Yang F.-C."/>
            <person name="Chen Y.-L."/>
            <person name="Yu C.-P."/>
            <person name="Tang S.-L."/>
            <person name="Wang P.-H."/>
            <person name="Ismail W."/>
            <person name="Wang C.-H."/>
            <person name="Yang C.-Y."/>
            <person name="Chiang Y.-R."/>
        </authorList>
    </citation>
    <scope>NUCLEOTIDE SEQUENCE [LARGE SCALE GENOMIC DNA]</scope>
    <source>
        <strain evidence="6 7">DSM 18526</strain>
    </source>
</reference>
<feature type="domain" description="DUF4910" evidence="5">
    <location>
        <begin position="12"/>
        <end position="349"/>
    </location>
</feature>
<dbReference type="Gene3D" id="3.40.630.10">
    <property type="entry name" value="Zn peptidases"/>
    <property type="match status" value="1"/>
</dbReference>
<feature type="region of interest" description="Disordered" evidence="2">
    <location>
        <begin position="429"/>
        <end position="469"/>
    </location>
</feature>
<feature type="binding site" evidence="1">
    <location>
        <position position="182"/>
    </location>
    <ligand>
        <name>Zn(2+)</name>
        <dbReference type="ChEBI" id="CHEBI:29105"/>
    </ligand>
</feature>
<dbReference type="PIRSF" id="PIRSF015244">
    <property type="entry name" value="UCP015244"/>
    <property type="match status" value="1"/>
</dbReference>
<keyword evidence="1" id="KW-0479">Metal-binding</keyword>
<dbReference type="Gene3D" id="3.50.30.90">
    <property type="match status" value="1"/>
</dbReference>
<organism evidence="6 7">
    <name type="scientific">Steroidobacter denitrificans</name>
    <dbReference type="NCBI Taxonomy" id="465721"/>
    <lineage>
        <taxon>Bacteria</taxon>
        <taxon>Pseudomonadati</taxon>
        <taxon>Pseudomonadota</taxon>
        <taxon>Gammaproteobacteria</taxon>
        <taxon>Steroidobacterales</taxon>
        <taxon>Steroidobacteraceae</taxon>
        <taxon>Steroidobacter</taxon>
    </lineage>
</organism>
<dbReference type="OrthoDB" id="9765654at2"/>
<protein>
    <submittedName>
        <fullName evidence="6">Peptidase M28</fullName>
    </submittedName>
</protein>
<sequence>MSGPLSTGDELHAFASRLYPICRSITGGGVRQTLKIVGEQIPLKIHEVRSGTSVFDWEVPLEWNIEDACVLDPDGRRVVDFQAHNLHIVSYSEPVSVSLELAELRSRLHVSNQNPGWIPYRTSYYKRNWGFCLRAHDLQRWRDGIYRVEISSTLATGSLTYGELVLPGASRDEVVIFTHVCHPSLANDNTSGIAIATALGAWLAGRERRYTYRLVFAPGTIGSLCWLKRNENRLARIKHGLVLGLLGDPAPWTYKKSRRGDTRIDAIAEYVISDLDPASRIMDFEPYGYDERQLCSPGFNLPVGRLTRSINGGYPQYHSSADDLTLVRPQALERSLTACRRILEVLEADRRYVNLMPKGEPRLGKRGLYGTVGGQSPAARENAMLWVLNQSDGEHSLLDVSQRAGVGFDTICDAATALESAGLLREVARTRRQNNEATQPKSGRKPVRRTASAAVRGARRAGSKKGERR</sequence>
<dbReference type="RefSeq" id="WP_083536698.1">
    <property type="nucleotide sequence ID" value="NZ_CP011971.1"/>
</dbReference>
<dbReference type="Pfam" id="PF16221">
    <property type="entry name" value="HTH_47"/>
    <property type="match status" value="1"/>
</dbReference>
<evidence type="ECO:0000259" key="4">
    <source>
        <dbReference type="Pfam" id="PF16221"/>
    </source>
</evidence>
<feature type="compositionally biased region" description="Basic residues" evidence="2">
    <location>
        <begin position="457"/>
        <end position="469"/>
    </location>
</feature>
<dbReference type="InterPro" id="IPR012353">
    <property type="entry name" value="UCP015244"/>
</dbReference>
<keyword evidence="7" id="KW-1185">Reference proteome</keyword>
<dbReference type="GO" id="GO:0046872">
    <property type="term" value="F:metal ion binding"/>
    <property type="evidence" value="ECO:0007669"/>
    <property type="project" value="UniProtKB-KW"/>
</dbReference>
<gene>
    <name evidence="6" type="ORF">ACG33_10075</name>
</gene>
<dbReference type="InterPro" id="IPR032589">
    <property type="entry name" value="DUF4910"/>
</dbReference>
<dbReference type="InterPro" id="IPR032610">
    <property type="entry name" value="DUF2172"/>
</dbReference>
<dbReference type="InterPro" id="IPR032622">
    <property type="entry name" value="UCP01524_HTH"/>
</dbReference>
<accession>A0A127FAI8</accession>
<evidence type="ECO:0000313" key="6">
    <source>
        <dbReference type="EMBL" id="AMN47437.1"/>
    </source>
</evidence>
<feature type="domain" description="UCP01524 winged helix-turn-helix" evidence="4">
    <location>
        <begin position="351"/>
        <end position="425"/>
    </location>
</feature>
<feature type="binding site" evidence="1">
    <location>
        <position position="318"/>
    </location>
    <ligand>
        <name>Zn(2+)</name>
        <dbReference type="ChEBI" id="CHEBI:29105"/>
    </ligand>
</feature>
<dbReference type="Pfam" id="PF09940">
    <property type="entry name" value="DUF2172"/>
    <property type="match status" value="1"/>
</dbReference>
<feature type="binding site" evidence="1">
    <location>
        <position position="188"/>
    </location>
    <ligand>
        <name>Zn(2+)</name>
        <dbReference type="ChEBI" id="CHEBI:29105"/>
    </ligand>
</feature>
<proteinExistence type="predicted"/>
<evidence type="ECO:0000313" key="7">
    <source>
        <dbReference type="Proteomes" id="UP000070250"/>
    </source>
</evidence>
<dbReference type="Proteomes" id="UP000070250">
    <property type="component" value="Chromosome"/>
</dbReference>
<keyword evidence="1" id="KW-0862">Zinc</keyword>
<dbReference type="Pfam" id="PF16254">
    <property type="entry name" value="DUF4910"/>
    <property type="match status" value="1"/>
</dbReference>
<evidence type="ECO:0000256" key="2">
    <source>
        <dbReference type="SAM" id="MobiDB-lite"/>
    </source>
</evidence>
<dbReference type="InterPro" id="IPR036388">
    <property type="entry name" value="WH-like_DNA-bd_sf"/>
</dbReference>
<comment type="cofactor">
    <cofactor evidence="1">
        <name>Zn(2+)</name>
        <dbReference type="ChEBI" id="CHEBI:29105"/>
    </cofactor>
    <text evidence="1">Binds 1 zinc ion per subunit.</text>
</comment>
<name>A0A127FAI8_STEDE</name>
<dbReference type="SUPFAM" id="SSF53187">
    <property type="entry name" value="Zn-dependent exopeptidases"/>
    <property type="match status" value="1"/>
</dbReference>
<dbReference type="Gene3D" id="1.10.10.10">
    <property type="entry name" value="Winged helix-like DNA-binding domain superfamily/Winged helix DNA-binding domain"/>
    <property type="match status" value="1"/>
</dbReference>
<evidence type="ECO:0000259" key="5">
    <source>
        <dbReference type="Pfam" id="PF16254"/>
    </source>
</evidence>